<dbReference type="PANTHER" id="PTHR47326">
    <property type="entry name" value="TRANSPOSABLE ELEMENT TC3 TRANSPOSASE-LIKE PROTEIN"/>
    <property type="match status" value="1"/>
</dbReference>
<proteinExistence type="predicted"/>
<keyword evidence="2" id="KW-1185">Reference proteome</keyword>
<evidence type="ECO:0000313" key="2">
    <source>
        <dbReference type="Proteomes" id="UP000053097"/>
    </source>
</evidence>
<evidence type="ECO:0000313" key="1">
    <source>
        <dbReference type="EMBL" id="EZA53804.1"/>
    </source>
</evidence>
<dbReference type="InterPro" id="IPR036397">
    <property type="entry name" value="RNaseH_sf"/>
</dbReference>
<dbReference type="EMBL" id="KK107272">
    <property type="protein sequence ID" value="EZA53804.1"/>
    <property type="molecule type" value="Genomic_DNA"/>
</dbReference>
<gene>
    <name evidence="1" type="ORF">X777_06868</name>
</gene>
<dbReference type="PANTHER" id="PTHR47326:SF1">
    <property type="entry name" value="HTH PSQ-TYPE DOMAIN-CONTAINING PROTEIN"/>
    <property type="match status" value="1"/>
</dbReference>
<accession>A0A026WFK2</accession>
<dbReference type="Proteomes" id="UP000053097">
    <property type="component" value="Unassembled WGS sequence"/>
</dbReference>
<dbReference type="GO" id="GO:0003676">
    <property type="term" value="F:nucleic acid binding"/>
    <property type="evidence" value="ECO:0007669"/>
    <property type="project" value="InterPro"/>
</dbReference>
<dbReference type="AlphaFoldDB" id="A0A026WFK2"/>
<reference evidence="1 2" key="1">
    <citation type="journal article" date="2014" name="Curr. Biol.">
        <title>The genome of the clonal raider ant Cerapachys biroi.</title>
        <authorList>
            <person name="Oxley P.R."/>
            <person name="Ji L."/>
            <person name="Fetter-Pruneda I."/>
            <person name="McKenzie S.K."/>
            <person name="Li C."/>
            <person name="Hu H."/>
            <person name="Zhang G."/>
            <person name="Kronauer D.J."/>
        </authorList>
    </citation>
    <scope>NUCLEOTIDE SEQUENCE [LARGE SCALE GENOMIC DNA]</scope>
</reference>
<sequence>MREKIGHQTRSPDLTPFHYYFWGYLQSKVYEIKPEKVQELRQRIRNKAALISAKFNRRAISAFYQRLAYCQEVNRSYFQNVL</sequence>
<protein>
    <submittedName>
        <fullName evidence="1">Uncharacterized protein</fullName>
    </submittedName>
</protein>
<name>A0A026WFK2_OOCBI</name>
<dbReference type="OMA" id="FHYYFWG"/>
<dbReference type="Gene3D" id="3.30.420.10">
    <property type="entry name" value="Ribonuclease H-like superfamily/Ribonuclease H"/>
    <property type="match status" value="1"/>
</dbReference>
<organism evidence="1 2">
    <name type="scientific">Ooceraea biroi</name>
    <name type="common">Clonal raider ant</name>
    <name type="synonym">Cerapachys biroi</name>
    <dbReference type="NCBI Taxonomy" id="2015173"/>
    <lineage>
        <taxon>Eukaryota</taxon>
        <taxon>Metazoa</taxon>
        <taxon>Ecdysozoa</taxon>
        <taxon>Arthropoda</taxon>
        <taxon>Hexapoda</taxon>
        <taxon>Insecta</taxon>
        <taxon>Pterygota</taxon>
        <taxon>Neoptera</taxon>
        <taxon>Endopterygota</taxon>
        <taxon>Hymenoptera</taxon>
        <taxon>Apocrita</taxon>
        <taxon>Aculeata</taxon>
        <taxon>Formicoidea</taxon>
        <taxon>Formicidae</taxon>
        <taxon>Dorylinae</taxon>
        <taxon>Ooceraea</taxon>
    </lineage>
</organism>
<dbReference type="STRING" id="2015173.A0A026WFK2"/>